<name>A0A6P7GK99_DIAVI</name>
<dbReference type="SUPFAM" id="SSF57716">
    <property type="entry name" value="Glucocorticoid receptor-like (DNA-binding domain)"/>
    <property type="match status" value="1"/>
</dbReference>
<dbReference type="OrthoDB" id="6764901at2759"/>
<dbReference type="InterPro" id="IPR027806">
    <property type="entry name" value="HARBI1_dom"/>
</dbReference>
<evidence type="ECO:0000256" key="4">
    <source>
        <dbReference type="ARBA" id="ARBA00022833"/>
    </source>
</evidence>
<dbReference type="Pfam" id="PF13613">
    <property type="entry name" value="HTH_Tnp_4"/>
    <property type="match status" value="1"/>
</dbReference>
<keyword evidence="4" id="KW-0862">Zinc</keyword>
<sequence length="466" mass="52630">MNHYCCVPGCKSWVKRNPELSFHLFPKPKKSNVIVETKLGSKELVDRRKVWIQRLKIGKKVSDYMRVCSLHFEATDFLQKQRVKRRTLKLNAIPSQKLPLEAHSTEPGPSSRSITAAAKQRIVTTVAPSLIPCEDVEDLDDQEAAEILTSLKNTENSTLSKDAAVQVNITKEITLCDILDSDFKLKEFTGVDNYVIFNTIVSITEKYIKDNGSHRLNIKQRIMLVFTKFKLNLTYDPLGSFFGITAGLAKTYFFELVPILSQILKPLVYFPTKEEVHKNMPVCFADFQNVRLILNCTEIYVKTPKCLCCRVRLYSHHKSHSTIKFMTGFSPDGLITYVSKAYGGRASEKVIFEESNVISLLDSGTDAVMVDNGFLIDDSCRLCNIQLIRPSVVTKKSQLTTEEAILDAKIASARVHIEQINKRLKRFKIFSEGLSGAYVPLVDDIFTIICGITNLSPPILSDDKFL</sequence>
<comment type="cofactor">
    <cofactor evidence="1">
        <name>a divalent metal cation</name>
        <dbReference type="ChEBI" id="CHEBI:60240"/>
    </cofactor>
</comment>
<evidence type="ECO:0000313" key="8">
    <source>
        <dbReference type="RefSeq" id="XP_028146387.1"/>
    </source>
</evidence>
<evidence type="ECO:0000256" key="2">
    <source>
        <dbReference type="ARBA" id="ARBA00022723"/>
    </source>
</evidence>
<dbReference type="GO" id="GO:0003677">
    <property type="term" value="F:DNA binding"/>
    <property type="evidence" value="ECO:0007669"/>
    <property type="project" value="UniProtKB-UniRule"/>
</dbReference>
<evidence type="ECO:0000256" key="1">
    <source>
        <dbReference type="ARBA" id="ARBA00001968"/>
    </source>
</evidence>
<feature type="domain" description="THAP-type" evidence="7">
    <location>
        <begin position="1"/>
        <end position="97"/>
    </location>
</feature>
<dbReference type="InterPro" id="IPR006612">
    <property type="entry name" value="THAP_Znf"/>
</dbReference>
<keyword evidence="2" id="KW-0479">Metal-binding</keyword>
<gene>
    <name evidence="8" type="primary">LOC114339901</name>
</gene>
<dbReference type="PANTHER" id="PTHR23080:SF141">
    <property type="entry name" value="TRANSPOSASE HELIX-TURN-HELIX DOMAIN-CONTAINING PROTEIN"/>
    <property type="match status" value="1"/>
</dbReference>
<evidence type="ECO:0000259" key="7">
    <source>
        <dbReference type="PROSITE" id="PS50950"/>
    </source>
</evidence>
<reference evidence="8" key="1">
    <citation type="submission" date="2025-08" db="UniProtKB">
        <authorList>
            <consortium name="RefSeq"/>
        </authorList>
    </citation>
    <scope>IDENTIFICATION</scope>
    <source>
        <tissue evidence="8">Whole insect</tissue>
    </source>
</reference>
<proteinExistence type="predicted"/>
<keyword evidence="5 6" id="KW-0238">DNA-binding</keyword>
<evidence type="ECO:0000256" key="3">
    <source>
        <dbReference type="ARBA" id="ARBA00022771"/>
    </source>
</evidence>
<dbReference type="RefSeq" id="XP_028146387.1">
    <property type="nucleotide sequence ID" value="XM_028290586.1"/>
</dbReference>
<dbReference type="AlphaFoldDB" id="A0A6P7GK99"/>
<accession>A0A6P7GK99</accession>
<organism evidence="8">
    <name type="scientific">Diabrotica virgifera virgifera</name>
    <name type="common">western corn rootworm</name>
    <dbReference type="NCBI Taxonomy" id="50390"/>
    <lineage>
        <taxon>Eukaryota</taxon>
        <taxon>Metazoa</taxon>
        <taxon>Ecdysozoa</taxon>
        <taxon>Arthropoda</taxon>
        <taxon>Hexapoda</taxon>
        <taxon>Insecta</taxon>
        <taxon>Pterygota</taxon>
        <taxon>Neoptera</taxon>
        <taxon>Endopterygota</taxon>
        <taxon>Coleoptera</taxon>
        <taxon>Polyphaga</taxon>
        <taxon>Cucujiformia</taxon>
        <taxon>Chrysomeloidea</taxon>
        <taxon>Chrysomelidae</taxon>
        <taxon>Galerucinae</taxon>
        <taxon>Diabroticina</taxon>
        <taxon>Diabroticites</taxon>
        <taxon>Diabrotica</taxon>
    </lineage>
</organism>
<dbReference type="Pfam" id="PF13359">
    <property type="entry name" value="DDE_Tnp_4"/>
    <property type="match status" value="1"/>
</dbReference>
<keyword evidence="3 6" id="KW-0863">Zinc-finger</keyword>
<protein>
    <submittedName>
        <fullName evidence="8">Uncharacterized protein LOC114339901 isoform X1</fullName>
    </submittedName>
</protein>
<evidence type="ECO:0000256" key="5">
    <source>
        <dbReference type="ARBA" id="ARBA00023125"/>
    </source>
</evidence>
<dbReference type="GO" id="GO:0008270">
    <property type="term" value="F:zinc ion binding"/>
    <property type="evidence" value="ECO:0007669"/>
    <property type="project" value="UniProtKB-KW"/>
</dbReference>
<evidence type="ECO:0000256" key="6">
    <source>
        <dbReference type="PROSITE-ProRule" id="PRU00309"/>
    </source>
</evidence>
<dbReference type="PROSITE" id="PS50950">
    <property type="entry name" value="ZF_THAP"/>
    <property type="match status" value="1"/>
</dbReference>
<dbReference type="PANTHER" id="PTHR23080">
    <property type="entry name" value="THAP DOMAIN PROTEIN"/>
    <property type="match status" value="1"/>
</dbReference>
<dbReference type="SMART" id="SM00980">
    <property type="entry name" value="THAP"/>
    <property type="match status" value="1"/>
</dbReference>
<dbReference type="Pfam" id="PF05485">
    <property type="entry name" value="THAP"/>
    <property type="match status" value="1"/>
</dbReference>
<dbReference type="InParanoid" id="A0A6P7GK99"/>
<dbReference type="KEGG" id="dvv:114339901"/>
<dbReference type="InterPro" id="IPR027805">
    <property type="entry name" value="Transposase_HTH_dom"/>
</dbReference>